<organism evidence="2 3">
    <name type="scientific">Schizopora paradoxa</name>
    <dbReference type="NCBI Taxonomy" id="27342"/>
    <lineage>
        <taxon>Eukaryota</taxon>
        <taxon>Fungi</taxon>
        <taxon>Dikarya</taxon>
        <taxon>Basidiomycota</taxon>
        <taxon>Agaricomycotina</taxon>
        <taxon>Agaricomycetes</taxon>
        <taxon>Hymenochaetales</taxon>
        <taxon>Schizoporaceae</taxon>
        <taxon>Schizopora</taxon>
    </lineage>
</organism>
<sequence>MNLELSGWSQAMISGGRRRSDSLPVSERGADAQSETKRSSRVKGRRDARGGHEDRDTRNTVTGDFRFKFVGRPASRRHALLANKLQHYSFQPAIVTVRSIHLFIYLAEVYTHIEDGRVRRTEANANVMGTTGTRYDYGFQRDRKQEPRSVSATLTTYWSTAASYWLAVVSHYFKASRDTKTSWKERRESSTCRLWQCSLAATLSFEPSSRNLSFHLSPPRQASATAAPWSSRYFPSLHGTAQGKHEHISQICTQNIAWLALEDTQACTRWHNVHKKNTEKDRRPSPYRPNGPVINQRRVSNTFKRFDYTSGQRSSNARSCWERK</sequence>
<feature type="compositionally biased region" description="Basic and acidic residues" evidence="1">
    <location>
        <begin position="28"/>
        <end position="38"/>
    </location>
</feature>
<name>A0A0H2S1M9_9AGAM</name>
<feature type="compositionally biased region" description="Basic and acidic residues" evidence="1">
    <location>
        <begin position="45"/>
        <end position="58"/>
    </location>
</feature>
<dbReference type="AlphaFoldDB" id="A0A0H2S1M9"/>
<accession>A0A0H2S1M9</accession>
<reference evidence="2 3" key="1">
    <citation type="submission" date="2015-04" db="EMBL/GenBank/DDBJ databases">
        <title>Complete genome sequence of Schizopora paradoxa KUC8140, a cosmopolitan wood degrader in East Asia.</title>
        <authorList>
            <consortium name="DOE Joint Genome Institute"/>
            <person name="Min B."/>
            <person name="Park H."/>
            <person name="Jang Y."/>
            <person name="Kim J.-J."/>
            <person name="Kim K.H."/>
            <person name="Pangilinan J."/>
            <person name="Lipzen A."/>
            <person name="Riley R."/>
            <person name="Grigoriev I.V."/>
            <person name="Spatafora J.W."/>
            <person name="Choi I.-G."/>
        </authorList>
    </citation>
    <scope>NUCLEOTIDE SEQUENCE [LARGE SCALE GENOMIC DNA]</scope>
    <source>
        <strain evidence="2 3">KUC8140</strain>
    </source>
</reference>
<protein>
    <submittedName>
        <fullName evidence="2">Uncharacterized protein</fullName>
    </submittedName>
</protein>
<keyword evidence="3" id="KW-1185">Reference proteome</keyword>
<dbReference type="Proteomes" id="UP000053477">
    <property type="component" value="Unassembled WGS sequence"/>
</dbReference>
<gene>
    <name evidence="2" type="ORF">SCHPADRAFT_925635</name>
</gene>
<feature type="region of interest" description="Disordered" evidence="1">
    <location>
        <begin position="274"/>
        <end position="301"/>
    </location>
</feature>
<feature type="region of interest" description="Disordered" evidence="1">
    <location>
        <begin position="14"/>
        <end position="59"/>
    </location>
</feature>
<dbReference type="EMBL" id="KQ085901">
    <property type="protein sequence ID" value="KLO17767.1"/>
    <property type="molecule type" value="Genomic_DNA"/>
</dbReference>
<evidence type="ECO:0000313" key="2">
    <source>
        <dbReference type="EMBL" id="KLO17767.1"/>
    </source>
</evidence>
<evidence type="ECO:0000313" key="3">
    <source>
        <dbReference type="Proteomes" id="UP000053477"/>
    </source>
</evidence>
<proteinExistence type="predicted"/>
<evidence type="ECO:0000256" key="1">
    <source>
        <dbReference type="SAM" id="MobiDB-lite"/>
    </source>
</evidence>
<dbReference type="InParanoid" id="A0A0H2S1M9"/>